<evidence type="ECO:0000313" key="8">
    <source>
        <dbReference type="Proteomes" id="UP001596152"/>
    </source>
</evidence>
<evidence type="ECO:0000256" key="4">
    <source>
        <dbReference type="PROSITE-ProRule" id="PRU00335"/>
    </source>
</evidence>
<reference evidence="8" key="1">
    <citation type="journal article" date="2019" name="Int. J. Syst. Evol. Microbiol.">
        <title>The Global Catalogue of Microorganisms (GCM) 10K type strain sequencing project: providing services to taxonomists for standard genome sequencing and annotation.</title>
        <authorList>
            <consortium name="The Broad Institute Genomics Platform"/>
            <consortium name="The Broad Institute Genome Sequencing Center for Infectious Disease"/>
            <person name="Wu L."/>
            <person name="Ma J."/>
        </authorList>
    </citation>
    <scope>NUCLEOTIDE SEQUENCE [LARGE SCALE GENOMIC DNA]</scope>
    <source>
        <strain evidence="8">JCM 12125</strain>
    </source>
</reference>
<dbReference type="InterPro" id="IPR050109">
    <property type="entry name" value="HTH-type_TetR-like_transc_reg"/>
</dbReference>
<dbReference type="PANTHER" id="PTHR30055">
    <property type="entry name" value="HTH-TYPE TRANSCRIPTIONAL REGULATOR RUTR"/>
    <property type="match status" value="1"/>
</dbReference>
<comment type="caution">
    <text evidence="7">The sequence shown here is derived from an EMBL/GenBank/DDBJ whole genome shotgun (WGS) entry which is preliminary data.</text>
</comment>
<dbReference type="InterPro" id="IPR009057">
    <property type="entry name" value="Homeodomain-like_sf"/>
</dbReference>
<accession>A0ABW0FX46</accession>
<evidence type="ECO:0000256" key="5">
    <source>
        <dbReference type="SAM" id="MobiDB-lite"/>
    </source>
</evidence>
<evidence type="ECO:0000256" key="1">
    <source>
        <dbReference type="ARBA" id="ARBA00023015"/>
    </source>
</evidence>
<dbReference type="SUPFAM" id="SSF46689">
    <property type="entry name" value="Homeodomain-like"/>
    <property type="match status" value="1"/>
</dbReference>
<keyword evidence="2 4" id="KW-0238">DNA-binding</keyword>
<feature type="compositionally biased region" description="Low complexity" evidence="5">
    <location>
        <begin position="211"/>
        <end position="223"/>
    </location>
</feature>
<keyword evidence="8" id="KW-1185">Reference proteome</keyword>
<sequence>MNRQQMTAQTRAEIVAAARRVFSHEPYPAVSVRRIAAEAGRTTGAVYGHFRDKAALWREAMGTPPPLDTPLTRHAGGIERALRGLVALQRDKTPSSPAWDEAWDQARLALRTLDRTAKGPIADRPPRRAGSPAAQAPIPPVDLEQRLALISALFEEADRMAWRPVAFEQTTRALTEACARIVSRESGTATDEQVRQDAVRAAARLLVAAAGGVAGTAPGAPDVMAPPTDRSRSRRSSRA</sequence>
<dbReference type="PRINTS" id="PR00455">
    <property type="entry name" value="HTHTETR"/>
</dbReference>
<keyword evidence="3" id="KW-0804">Transcription</keyword>
<protein>
    <submittedName>
        <fullName evidence="7">Helix-turn-helix domain-containing protein</fullName>
    </submittedName>
</protein>
<evidence type="ECO:0000256" key="3">
    <source>
        <dbReference type="ARBA" id="ARBA00023163"/>
    </source>
</evidence>
<organism evidence="7 8">
    <name type="scientific">Brevundimonas staleyi</name>
    <dbReference type="NCBI Taxonomy" id="74326"/>
    <lineage>
        <taxon>Bacteria</taxon>
        <taxon>Pseudomonadati</taxon>
        <taxon>Pseudomonadota</taxon>
        <taxon>Alphaproteobacteria</taxon>
        <taxon>Caulobacterales</taxon>
        <taxon>Caulobacteraceae</taxon>
        <taxon>Brevundimonas</taxon>
    </lineage>
</organism>
<feature type="region of interest" description="Disordered" evidence="5">
    <location>
        <begin position="211"/>
        <end position="239"/>
    </location>
</feature>
<evidence type="ECO:0000256" key="2">
    <source>
        <dbReference type="ARBA" id="ARBA00023125"/>
    </source>
</evidence>
<keyword evidence="1" id="KW-0805">Transcription regulation</keyword>
<dbReference type="Gene3D" id="1.10.357.10">
    <property type="entry name" value="Tetracycline Repressor, domain 2"/>
    <property type="match status" value="1"/>
</dbReference>
<dbReference type="PROSITE" id="PS50977">
    <property type="entry name" value="HTH_TETR_2"/>
    <property type="match status" value="1"/>
</dbReference>
<evidence type="ECO:0000259" key="6">
    <source>
        <dbReference type="PROSITE" id="PS50977"/>
    </source>
</evidence>
<dbReference type="InterPro" id="IPR001647">
    <property type="entry name" value="HTH_TetR"/>
</dbReference>
<gene>
    <name evidence="7" type="ORF">ACFPIE_15555</name>
</gene>
<feature type="domain" description="HTH tetR-type" evidence="6">
    <location>
        <begin position="8"/>
        <end position="68"/>
    </location>
</feature>
<dbReference type="EMBL" id="JBHSLF010000046">
    <property type="protein sequence ID" value="MFC5345332.1"/>
    <property type="molecule type" value="Genomic_DNA"/>
</dbReference>
<name>A0ABW0FX46_9CAUL</name>
<dbReference type="Proteomes" id="UP001596152">
    <property type="component" value="Unassembled WGS sequence"/>
</dbReference>
<feature type="region of interest" description="Disordered" evidence="5">
    <location>
        <begin position="115"/>
        <end position="138"/>
    </location>
</feature>
<evidence type="ECO:0000313" key="7">
    <source>
        <dbReference type="EMBL" id="MFC5345332.1"/>
    </source>
</evidence>
<dbReference type="PANTHER" id="PTHR30055:SF234">
    <property type="entry name" value="HTH-TYPE TRANSCRIPTIONAL REGULATOR BETI"/>
    <property type="match status" value="1"/>
</dbReference>
<dbReference type="Pfam" id="PF00440">
    <property type="entry name" value="TetR_N"/>
    <property type="match status" value="1"/>
</dbReference>
<dbReference type="RefSeq" id="WP_374036501.1">
    <property type="nucleotide sequence ID" value="NZ_CP169082.1"/>
</dbReference>
<feature type="DNA-binding region" description="H-T-H motif" evidence="4">
    <location>
        <begin position="31"/>
        <end position="50"/>
    </location>
</feature>
<proteinExistence type="predicted"/>